<protein>
    <submittedName>
        <fullName evidence="3">Uncharacterized protein DUF4174</fullName>
    </submittedName>
</protein>
<comment type="caution">
    <text evidence="3">The sequence shown here is derived from an EMBL/GenBank/DDBJ whole genome shotgun (WGS) entry which is preliminary data.</text>
</comment>
<dbReference type="AlphaFoldDB" id="A0A370HK45"/>
<gene>
    <name evidence="3" type="ORF">DES45_105233</name>
</gene>
<evidence type="ECO:0000313" key="4">
    <source>
        <dbReference type="Proteomes" id="UP000254925"/>
    </source>
</evidence>
<dbReference type="Proteomes" id="UP000254925">
    <property type="component" value="Unassembled WGS sequence"/>
</dbReference>
<keyword evidence="1" id="KW-0732">Signal</keyword>
<reference evidence="3 4" key="1">
    <citation type="submission" date="2018-07" db="EMBL/GenBank/DDBJ databases">
        <title>Genomic Encyclopedia of Type Strains, Phase IV (KMG-IV): sequencing the most valuable type-strain genomes for metagenomic binning, comparative biology and taxonomic classification.</title>
        <authorList>
            <person name="Goeker M."/>
        </authorList>
    </citation>
    <scope>NUCLEOTIDE SEQUENCE [LARGE SCALE GENOMIC DNA]</scope>
    <source>
        <strain evidence="3 4">DSM 14364</strain>
    </source>
</reference>
<evidence type="ECO:0000259" key="2">
    <source>
        <dbReference type="Pfam" id="PF13778"/>
    </source>
</evidence>
<proteinExistence type="predicted"/>
<evidence type="ECO:0000256" key="1">
    <source>
        <dbReference type="ARBA" id="ARBA00022729"/>
    </source>
</evidence>
<keyword evidence="4" id="KW-1185">Reference proteome</keyword>
<dbReference type="RefSeq" id="WP_170151508.1">
    <property type="nucleotide sequence ID" value="NZ_QQBB01000005.1"/>
</dbReference>
<dbReference type="EMBL" id="QQBB01000005">
    <property type="protein sequence ID" value="RDI58710.1"/>
    <property type="molecule type" value="Genomic_DNA"/>
</dbReference>
<dbReference type="InterPro" id="IPR025232">
    <property type="entry name" value="DUF4174"/>
</dbReference>
<evidence type="ECO:0000313" key="3">
    <source>
        <dbReference type="EMBL" id="RDI58710.1"/>
    </source>
</evidence>
<feature type="domain" description="DUF4174" evidence="2">
    <location>
        <begin position="4"/>
        <end position="116"/>
    </location>
</feature>
<name>A0A370HK45_9HYPH</name>
<dbReference type="Pfam" id="PF13778">
    <property type="entry name" value="DUF4174"/>
    <property type="match status" value="1"/>
</dbReference>
<sequence>MSFSWQDNRVFILFAAAPDPRVDEQARDLLADRDALSERDMVVLAVIGDDVTPFFGDVPSEADARSLRASYGVDAATPFTALLVGKDGGVKWRETRPADPSELFGLIDTMPMRRAEMREED</sequence>
<accession>A0A370HK45</accession>
<organism evidence="3 4">
    <name type="scientific">Microvirga subterranea</name>
    <dbReference type="NCBI Taxonomy" id="186651"/>
    <lineage>
        <taxon>Bacteria</taxon>
        <taxon>Pseudomonadati</taxon>
        <taxon>Pseudomonadota</taxon>
        <taxon>Alphaproteobacteria</taxon>
        <taxon>Hyphomicrobiales</taxon>
        <taxon>Methylobacteriaceae</taxon>
        <taxon>Microvirga</taxon>
    </lineage>
</organism>